<dbReference type="SUPFAM" id="SSF52540">
    <property type="entry name" value="P-loop containing nucleoside triphosphate hydrolases"/>
    <property type="match status" value="1"/>
</dbReference>
<protein>
    <submittedName>
        <fullName evidence="2">Primase-helicase family protein</fullName>
    </submittedName>
</protein>
<reference evidence="2 3" key="1">
    <citation type="submission" date="2024-04" db="EMBL/GenBank/DDBJ databases">
        <title>Role of Flies in the Dissemination of Carbapenem-Resistant Enterobacteriaceae (CRE): An Epidemiological and Genomic Study in China.</title>
        <authorList>
            <person name="Kaichao C."/>
            <person name="Zhang R."/>
            <person name="Chen S."/>
        </authorList>
    </citation>
    <scope>NUCLEOTIDE SEQUENCE [LARGE SCALE GENOMIC DNA]</scope>
    <source>
        <strain evidence="3">fly-1011</strain>
    </source>
</reference>
<proteinExistence type="predicted"/>
<dbReference type="InterPro" id="IPR045455">
    <property type="entry name" value="NrS-1_pol-like_helicase"/>
</dbReference>
<dbReference type="Proteomes" id="UP001436462">
    <property type="component" value="Unassembled WGS sequence"/>
</dbReference>
<dbReference type="RefSeq" id="WP_349419956.1">
    <property type="nucleotide sequence ID" value="NZ_JBEEWF010000007.1"/>
</dbReference>
<evidence type="ECO:0000259" key="1">
    <source>
        <dbReference type="Pfam" id="PF19263"/>
    </source>
</evidence>
<dbReference type="Pfam" id="PF19263">
    <property type="entry name" value="DUF5906"/>
    <property type="match status" value="1"/>
</dbReference>
<dbReference type="EMBL" id="JBEEWF010000007">
    <property type="protein sequence ID" value="MEQ5348879.1"/>
    <property type="molecule type" value="Genomic_DNA"/>
</dbReference>
<dbReference type="InterPro" id="IPR027417">
    <property type="entry name" value="P-loop_NTPase"/>
</dbReference>
<gene>
    <name evidence="2" type="ORF">ABN253_11860</name>
</gene>
<evidence type="ECO:0000313" key="3">
    <source>
        <dbReference type="Proteomes" id="UP001436462"/>
    </source>
</evidence>
<sequence length="480" mass="55921">MVKTKNINIILDNSIHPIMIEEQSAKNIESLEYHIKNIHQSVTISLSGKSVILRVFNKNNQKEIEYHPQKDFERLYSHINGVITTEKGQYIRPYTKIWLGSQRKRTALNGIEFDPKKPPLSINNEVFNIYQGFGIEPEFGVKNDVQPWLKLVEIICNYDKNKMDYLINWFAHAIQKPEEKPGVAIVMRSGQGYGKGSLMKPFSSIFGVHYMHSTNSKDISSNFNSVLENKLMVFFDEAFAGTNQATDTLKGLITEDKLRIERKGFDTYFVDNYIRIVMASNRENIIRFEKDERRYLYIDVPESNKLTHKEFDEYYLWERNGGANKLFGYLKSLDIDNFNPRIAPKTNELNSAKMYSFSGSEQIIFHILNDENSFNEVFIQNKNWTMIYKQALNLSQIYGVRKELINDIALGKLLTKLGLKKKRKRTSEGSTYEVIIPFEENIMNTMRLKFEEIMGFNIEWCSLNEHLELVPNDLGDVFII</sequence>
<comment type="caution">
    <text evidence="2">The sequence shown here is derived from an EMBL/GenBank/DDBJ whole genome shotgun (WGS) entry which is preliminary data.</text>
</comment>
<feature type="domain" description="NrS-1 polymerase-like helicase" evidence="1">
    <location>
        <begin position="188"/>
        <end position="294"/>
    </location>
</feature>
<keyword evidence="3" id="KW-1185">Reference proteome</keyword>
<organism evidence="2 3">
    <name type="scientific">Proteus genomosp. 6</name>
    <dbReference type="NCBI Taxonomy" id="1311820"/>
    <lineage>
        <taxon>Bacteria</taxon>
        <taxon>Pseudomonadati</taxon>
        <taxon>Pseudomonadota</taxon>
        <taxon>Gammaproteobacteria</taxon>
        <taxon>Enterobacterales</taxon>
        <taxon>Morganellaceae</taxon>
        <taxon>Proteus</taxon>
    </lineage>
</organism>
<dbReference type="Gene3D" id="3.40.50.300">
    <property type="entry name" value="P-loop containing nucleotide triphosphate hydrolases"/>
    <property type="match status" value="1"/>
</dbReference>
<name>A0ABV1LAW6_9GAMM</name>
<accession>A0ABV1LAW6</accession>
<evidence type="ECO:0000313" key="2">
    <source>
        <dbReference type="EMBL" id="MEQ5348879.1"/>
    </source>
</evidence>